<protein>
    <recommendedName>
        <fullName evidence="5">Metal dependent phosphohydrolase</fullName>
    </recommendedName>
</protein>
<evidence type="ECO:0000256" key="1">
    <source>
        <dbReference type="SAM" id="Coils"/>
    </source>
</evidence>
<keyword evidence="1" id="KW-0175">Coiled coil</keyword>
<evidence type="ECO:0000313" key="3">
    <source>
        <dbReference type="EMBL" id="ELY44067.1"/>
    </source>
</evidence>
<dbReference type="Gene3D" id="1.10.3210.10">
    <property type="entry name" value="Hypothetical protein af1432"/>
    <property type="match status" value="1"/>
</dbReference>
<accession>L9W420</accession>
<organism evidence="3 4">
    <name type="scientific">Natronorubrum tibetense GA33</name>
    <dbReference type="NCBI Taxonomy" id="1114856"/>
    <lineage>
        <taxon>Archaea</taxon>
        <taxon>Methanobacteriati</taxon>
        <taxon>Methanobacteriota</taxon>
        <taxon>Stenosarchaea group</taxon>
        <taxon>Halobacteria</taxon>
        <taxon>Halobacteriales</taxon>
        <taxon>Natrialbaceae</taxon>
        <taxon>Natronorubrum</taxon>
    </lineage>
</organism>
<dbReference type="PATRIC" id="fig|1114856.3.peg.958"/>
<evidence type="ECO:0000256" key="2">
    <source>
        <dbReference type="SAM" id="MobiDB-lite"/>
    </source>
</evidence>
<dbReference type="eggNOG" id="arCOG04311">
    <property type="taxonomic scope" value="Archaea"/>
</dbReference>
<evidence type="ECO:0008006" key="5">
    <source>
        <dbReference type="Google" id="ProtNLM"/>
    </source>
</evidence>
<dbReference type="AlphaFoldDB" id="L9W420"/>
<sequence>MESFDDADAALESQIERLEGEVATLERTIRATDEEVDAELRARFEAVAGELQAVLAESNGGHGVINTRTGGTITPLAADPDDVSLADIAHALSNLTRFTGHGMEFYSVARHVVHVSYEVEARGGSPDAIRWGLLHDATEAYIADVPAPVKRSLPGYTHAEAELAAVVREAFDLDLSSADERLVDAADSDVGRYELAKHFPNGGHEEPTLEYDPDTLKTDGDDKTLFLERTRALDIGDAGSSRY</sequence>
<proteinExistence type="predicted"/>
<dbReference type="SUPFAM" id="SSF109604">
    <property type="entry name" value="HD-domain/PDEase-like"/>
    <property type="match status" value="1"/>
</dbReference>
<evidence type="ECO:0000313" key="4">
    <source>
        <dbReference type="Proteomes" id="UP000011599"/>
    </source>
</evidence>
<keyword evidence="4" id="KW-1185">Reference proteome</keyword>
<reference evidence="3 4" key="1">
    <citation type="journal article" date="2014" name="PLoS Genet.">
        <title>Phylogenetically driven sequencing of extremely halophilic archaea reveals strategies for static and dynamic osmo-response.</title>
        <authorList>
            <person name="Becker E.A."/>
            <person name="Seitzer P.M."/>
            <person name="Tritt A."/>
            <person name="Larsen D."/>
            <person name="Krusor M."/>
            <person name="Yao A.I."/>
            <person name="Wu D."/>
            <person name="Madern D."/>
            <person name="Eisen J.A."/>
            <person name="Darling A.E."/>
            <person name="Facciotti M.T."/>
        </authorList>
    </citation>
    <scope>NUCLEOTIDE SEQUENCE [LARGE SCALE GENOMIC DNA]</scope>
    <source>
        <strain evidence="3 4">GA33</strain>
    </source>
</reference>
<dbReference type="STRING" id="1114856.GCA_000383975_01345"/>
<comment type="caution">
    <text evidence="3">The sequence shown here is derived from an EMBL/GenBank/DDBJ whole genome shotgun (WGS) entry which is preliminary data.</text>
</comment>
<dbReference type="Proteomes" id="UP000011599">
    <property type="component" value="Unassembled WGS sequence"/>
</dbReference>
<feature type="region of interest" description="Disordered" evidence="2">
    <location>
        <begin position="197"/>
        <end position="216"/>
    </location>
</feature>
<feature type="coiled-coil region" evidence="1">
    <location>
        <begin position="1"/>
        <end position="35"/>
    </location>
</feature>
<dbReference type="EMBL" id="AOHW01000014">
    <property type="protein sequence ID" value="ELY44067.1"/>
    <property type="molecule type" value="Genomic_DNA"/>
</dbReference>
<gene>
    <name evidence="3" type="ORF">C496_04625</name>
</gene>
<dbReference type="OrthoDB" id="268600at2157"/>
<name>L9W420_9EURY</name>
<dbReference type="RefSeq" id="WP_006088683.1">
    <property type="nucleotide sequence ID" value="NZ_AOHW01000014.1"/>
</dbReference>
<feature type="compositionally biased region" description="Basic and acidic residues" evidence="2">
    <location>
        <begin position="197"/>
        <end position="207"/>
    </location>
</feature>